<dbReference type="SUPFAM" id="SSF90112">
    <property type="entry name" value="Neurotransmitter-gated ion-channel transmembrane pore"/>
    <property type="match status" value="1"/>
</dbReference>
<proteinExistence type="predicted"/>
<dbReference type="Pfam" id="PF02932">
    <property type="entry name" value="Neur_chan_memb"/>
    <property type="match status" value="1"/>
</dbReference>
<dbReference type="InterPro" id="IPR036719">
    <property type="entry name" value="Neuro-gated_channel_TM_sf"/>
</dbReference>
<sequence>MVVNAATVSGVFYLAILFVIFIGTMFTAFVLNVHLQKIYARPVPPFVAKLFFKKAAPFLLLDPPVALLELWSETGFDFTQGKLKKTAVTKNHSRILIKSSQTIRRKIERDSSVLTIQNSTGGHKYVKKTGGGESVDPATDRPKEESTAKKVLTHLPAESKTARGNWRILARTMSMKGGEASEADRADDLCLKTTLSQITTSNPTQLVRMEMSLRRRYALEWEFLASVLDRILLILFVFVVLVVTGLMMFIGEAMYFAYDIAQQKSQLLKA</sequence>
<evidence type="ECO:0000313" key="4">
    <source>
        <dbReference type="Proteomes" id="UP000036681"/>
    </source>
</evidence>
<dbReference type="AlphaFoldDB" id="A0A0M3IPC0"/>
<keyword evidence="2" id="KW-1133">Transmembrane helix</keyword>
<name>A0A0M3IPC0_ASCLU</name>
<dbReference type="WBParaSite" id="ALUE_0002059801-mRNA-1">
    <property type="protein sequence ID" value="ALUE_0002059801-mRNA-1"/>
    <property type="gene ID" value="ALUE_0002059801"/>
</dbReference>
<dbReference type="GO" id="GO:0006811">
    <property type="term" value="P:monoatomic ion transport"/>
    <property type="evidence" value="ECO:0007669"/>
    <property type="project" value="InterPro"/>
</dbReference>
<accession>A0A0M3IPC0</accession>
<evidence type="ECO:0000256" key="2">
    <source>
        <dbReference type="SAM" id="Phobius"/>
    </source>
</evidence>
<reference evidence="5" key="1">
    <citation type="submission" date="2017-02" db="UniProtKB">
        <authorList>
            <consortium name="WormBaseParasite"/>
        </authorList>
    </citation>
    <scope>IDENTIFICATION</scope>
</reference>
<dbReference type="Proteomes" id="UP000036681">
    <property type="component" value="Unplaced"/>
</dbReference>
<feature type="transmembrane region" description="Helical" evidence="2">
    <location>
        <begin position="12"/>
        <end position="31"/>
    </location>
</feature>
<feature type="region of interest" description="Disordered" evidence="1">
    <location>
        <begin position="122"/>
        <end position="148"/>
    </location>
</feature>
<protein>
    <submittedName>
        <fullName evidence="5">Neur_chan_memb domain-containing protein</fullName>
    </submittedName>
</protein>
<keyword evidence="2" id="KW-0812">Transmembrane</keyword>
<dbReference type="GO" id="GO:0016020">
    <property type="term" value="C:membrane"/>
    <property type="evidence" value="ECO:0007669"/>
    <property type="project" value="InterPro"/>
</dbReference>
<evidence type="ECO:0000256" key="1">
    <source>
        <dbReference type="SAM" id="MobiDB-lite"/>
    </source>
</evidence>
<evidence type="ECO:0000259" key="3">
    <source>
        <dbReference type="Pfam" id="PF02932"/>
    </source>
</evidence>
<feature type="domain" description="Neurotransmitter-gated ion-channel transmembrane" evidence="3">
    <location>
        <begin position="13"/>
        <end position="244"/>
    </location>
</feature>
<keyword evidence="4" id="KW-1185">Reference proteome</keyword>
<organism evidence="4 5">
    <name type="scientific">Ascaris lumbricoides</name>
    <name type="common">Giant roundworm</name>
    <dbReference type="NCBI Taxonomy" id="6252"/>
    <lineage>
        <taxon>Eukaryota</taxon>
        <taxon>Metazoa</taxon>
        <taxon>Ecdysozoa</taxon>
        <taxon>Nematoda</taxon>
        <taxon>Chromadorea</taxon>
        <taxon>Rhabditida</taxon>
        <taxon>Spirurina</taxon>
        <taxon>Ascaridomorpha</taxon>
        <taxon>Ascaridoidea</taxon>
        <taxon>Ascarididae</taxon>
        <taxon>Ascaris</taxon>
    </lineage>
</organism>
<feature type="compositionally biased region" description="Basic and acidic residues" evidence="1">
    <location>
        <begin position="138"/>
        <end position="148"/>
    </location>
</feature>
<keyword evidence="2" id="KW-0472">Membrane</keyword>
<feature type="transmembrane region" description="Helical" evidence="2">
    <location>
        <begin position="231"/>
        <end position="258"/>
    </location>
</feature>
<evidence type="ECO:0000313" key="5">
    <source>
        <dbReference type="WBParaSite" id="ALUE_0002059801-mRNA-1"/>
    </source>
</evidence>
<dbReference type="InterPro" id="IPR006029">
    <property type="entry name" value="Neurotrans-gated_channel_TM"/>
</dbReference>